<keyword evidence="3" id="KW-0378">Hydrolase</keyword>
<dbReference type="GO" id="GO:0008714">
    <property type="term" value="F:AMP nucleosidase activity"/>
    <property type="evidence" value="ECO:0007669"/>
    <property type="project" value="UniProtKB-EC"/>
</dbReference>
<protein>
    <recommendedName>
        <fullName evidence="3">Cytokinin riboside 5'-monophosphate phosphoribohydrolase</fullName>
        <ecNumber evidence="3">3.2.2.n1</ecNumber>
    </recommendedName>
</protein>
<dbReference type="PANTHER" id="PTHR31223:SF70">
    <property type="entry name" value="LOG FAMILY PROTEIN YJL055W"/>
    <property type="match status" value="1"/>
</dbReference>
<keyword evidence="3" id="KW-0203">Cytokinin biosynthesis</keyword>
<comment type="similarity">
    <text evidence="2 3">Belongs to the LOG family.</text>
</comment>
<dbReference type="AlphaFoldDB" id="A0A1W6N3B2"/>
<dbReference type="STRING" id="1414854.GQ61_01965"/>
<keyword evidence="5" id="KW-1185">Reference proteome</keyword>
<organism evidence="4 5">
    <name type="scientific">Candidatus Nucleicultrix amoebiphila FS5</name>
    <dbReference type="NCBI Taxonomy" id="1414854"/>
    <lineage>
        <taxon>Bacteria</taxon>
        <taxon>Pseudomonadati</taxon>
        <taxon>Pseudomonadota</taxon>
        <taxon>Alphaproteobacteria</taxon>
        <taxon>Holosporales</taxon>
        <taxon>Candidatus Nucleicultricaceae</taxon>
        <taxon>Candidatus Nucleicultrix</taxon>
    </lineage>
</organism>
<name>A0A1W6N3B2_9PROT</name>
<dbReference type="EMBL" id="CP008743">
    <property type="protein sequence ID" value="ARN84303.1"/>
    <property type="molecule type" value="Genomic_DNA"/>
</dbReference>
<dbReference type="InterPro" id="IPR005269">
    <property type="entry name" value="LOG"/>
</dbReference>
<dbReference type="GO" id="GO:0005829">
    <property type="term" value="C:cytosol"/>
    <property type="evidence" value="ECO:0007669"/>
    <property type="project" value="TreeGrafter"/>
</dbReference>
<dbReference type="RefSeq" id="WP_085783677.1">
    <property type="nucleotide sequence ID" value="NZ_CP008743.1"/>
</dbReference>
<dbReference type="EC" id="3.2.2.n1" evidence="3"/>
<evidence type="ECO:0000256" key="1">
    <source>
        <dbReference type="ARBA" id="ARBA00000274"/>
    </source>
</evidence>
<evidence type="ECO:0000313" key="4">
    <source>
        <dbReference type="EMBL" id="ARN84303.1"/>
    </source>
</evidence>
<gene>
    <name evidence="4" type="ORF">GQ61_01965</name>
</gene>
<dbReference type="PANTHER" id="PTHR31223">
    <property type="entry name" value="LOG FAMILY PROTEIN YJL055W"/>
    <property type="match status" value="1"/>
</dbReference>
<reference evidence="4 5" key="1">
    <citation type="submission" date="2014-06" db="EMBL/GenBank/DDBJ databases">
        <title>The genome of the endonuclear symbiont Nucleicultrix amoebiphila.</title>
        <authorList>
            <person name="Schulz F."/>
            <person name="Horn M."/>
        </authorList>
    </citation>
    <scope>NUCLEOTIDE SEQUENCE [LARGE SCALE GENOMIC DNA]</scope>
    <source>
        <strain evidence="4 5">FS5</strain>
    </source>
</reference>
<dbReference type="Proteomes" id="UP000237351">
    <property type="component" value="Chromosome"/>
</dbReference>
<evidence type="ECO:0000256" key="2">
    <source>
        <dbReference type="ARBA" id="ARBA00006763"/>
    </source>
</evidence>
<proteinExistence type="inferred from homology"/>
<dbReference type="Gene3D" id="3.40.50.450">
    <property type="match status" value="1"/>
</dbReference>
<dbReference type="InterPro" id="IPR031100">
    <property type="entry name" value="LOG_fam"/>
</dbReference>
<dbReference type="KEGG" id="naf:GQ61_01965"/>
<dbReference type="OrthoDB" id="9801098at2"/>
<dbReference type="SUPFAM" id="SSF102405">
    <property type="entry name" value="MCP/YpsA-like"/>
    <property type="match status" value="1"/>
</dbReference>
<sequence>MRKVESVCVYCGSSNHAKEIFKKAAQDVGSLIARNKMRLVYGGGYVGLMGIVANAALHEGGYVQGFMTNFLDQYEGGHRSISELHIVGTMHERKQRMFENSDAFVILPGGFGTLDEAFEMMTWKQVGLHTKAIIFLNIENYWGPLFDQFVDHMIESGFVRNTDKALFSIINSVDELMHELEKQSVSKENVASKWF</sequence>
<dbReference type="GO" id="GO:0009691">
    <property type="term" value="P:cytokinin biosynthetic process"/>
    <property type="evidence" value="ECO:0007669"/>
    <property type="project" value="UniProtKB-UniRule"/>
</dbReference>
<dbReference type="NCBIfam" id="TIGR00730">
    <property type="entry name" value="Rossman fold protein, TIGR00730 family"/>
    <property type="match status" value="1"/>
</dbReference>
<accession>A0A1W6N3B2</accession>
<evidence type="ECO:0000313" key="5">
    <source>
        <dbReference type="Proteomes" id="UP000237351"/>
    </source>
</evidence>
<evidence type="ECO:0000256" key="3">
    <source>
        <dbReference type="RuleBase" id="RU363015"/>
    </source>
</evidence>
<comment type="catalytic activity">
    <reaction evidence="1">
        <text>AMP + H2O = D-ribose 5-phosphate + adenine</text>
        <dbReference type="Rhea" id="RHEA:20129"/>
        <dbReference type="ChEBI" id="CHEBI:15377"/>
        <dbReference type="ChEBI" id="CHEBI:16708"/>
        <dbReference type="ChEBI" id="CHEBI:78346"/>
        <dbReference type="ChEBI" id="CHEBI:456215"/>
        <dbReference type="EC" id="3.2.2.4"/>
    </reaction>
</comment>
<dbReference type="Pfam" id="PF03641">
    <property type="entry name" value="Lysine_decarbox"/>
    <property type="match status" value="1"/>
</dbReference>